<dbReference type="InterPro" id="IPR002037">
    <property type="entry name" value="Glyco_hydro_8"/>
</dbReference>
<dbReference type="Proteomes" id="UP000606490">
    <property type="component" value="Unassembled WGS sequence"/>
</dbReference>
<proteinExistence type="inferred from homology"/>
<feature type="active site" description="Nucleophile" evidence="8">
    <location>
        <position position="103"/>
    </location>
</feature>
<keyword evidence="6 9" id="KW-0326">Glycosidase</keyword>
<dbReference type="RefSeq" id="WP_202824684.1">
    <property type="nucleotide sequence ID" value="NZ_JAEUXJ010000002.1"/>
</dbReference>
<dbReference type="EMBL" id="JAEUXJ010000002">
    <property type="protein sequence ID" value="MBL6454951.1"/>
    <property type="molecule type" value="Genomic_DNA"/>
</dbReference>
<dbReference type="PRINTS" id="PR00735">
    <property type="entry name" value="GLHYDRLASE8"/>
</dbReference>
<comment type="similarity">
    <text evidence="2 9">Belongs to the glycosyl hydrolase 8 (cellulase D) family.</text>
</comment>
<gene>
    <name evidence="10" type="ORF">JMJ55_06425</name>
</gene>
<dbReference type="EC" id="3.2.1.-" evidence="9"/>
<evidence type="ECO:0000256" key="4">
    <source>
        <dbReference type="ARBA" id="ARBA00022801"/>
    </source>
</evidence>
<protein>
    <recommendedName>
        <fullName evidence="9">Glucanase</fullName>
        <ecNumber evidence="9">3.2.1.-</ecNumber>
    </recommendedName>
</protein>
<evidence type="ECO:0000256" key="5">
    <source>
        <dbReference type="ARBA" id="ARBA00023001"/>
    </source>
</evidence>
<keyword evidence="7 9" id="KW-0624">Polysaccharide degradation</keyword>
<reference evidence="10 11" key="1">
    <citation type="submission" date="2021-01" db="EMBL/GenBank/DDBJ databases">
        <title>Belnapia mucosa sp. nov. and Belnapia arida sp. nov., isolated from the Tabernas Desert (Almeria, Spain).</title>
        <authorList>
            <person name="Molina-Menor E."/>
            <person name="Vidal-Verdu A."/>
            <person name="Calonge A."/>
            <person name="Satari L."/>
            <person name="Pereto Magraner J."/>
            <person name="Porcar Miralles M."/>
        </authorList>
    </citation>
    <scope>NUCLEOTIDE SEQUENCE [LARGE SCALE GENOMIC DNA]</scope>
    <source>
        <strain evidence="10 11">T6</strain>
    </source>
</reference>
<dbReference type="GO" id="GO:0016787">
    <property type="term" value="F:hydrolase activity"/>
    <property type="evidence" value="ECO:0007669"/>
    <property type="project" value="UniProtKB-KW"/>
</dbReference>
<sequence length="339" mass="36813">MLAGAGHALAQPSDASRAEWRAFQSRFLAADGRVVDTGNGGVSHSEGQGWALFFAVRADDQAAFQRILGWTRRVLKRPRDELHAWRYRPEAAMPVEDLNNATDGDIFIAWALLEAGERWGNAEYTAIGIAIARDILRHLVRRAGAFSVLLPGARGFEHAGTTIINPSYYVFPAFSALARAVPDRAWVRVAADGLVLLRASRFGRWGLPPDWAVLSKADGEVKLPQSWPPRFSFDAVRVPLYLAWAGLGAEPAMGRARNFWTDPSHPFVPAWTDLESDLLAPYPASPGVMAVARLASQQRGNALPALQSLASVVSAPDYYSAALSLLVRFAWGDAEAAAG</sequence>
<dbReference type="InterPro" id="IPR019834">
    <property type="entry name" value="Glyco_hydro_8_CS"/>
</dbReference>
<dbReference type="InterPro" id="IPR012341">
    <property type="entry name" value="6hp_glycosidase-like_sf"/>
</dbReference>
<keyword evidence="5" id="KW-0136">Cellulose degradation</keyword>
<evidence type="ECO:0000256" key="6">
    <source>
        <dbReference type="ARBA" id="ARBA00023295"/>
    </source>
</evidence>
<name>A0ABS1UZR6_9PROT</name>
<comment type="caution">
    <text evidence="10">The sequence shown here is derived from an EMBL/GenBank/DDBJ whole genome shotgun (WGS) entry which is preliminary data.</text>
</comment>
<dbReference type="Pfam" id="PF01270">
    <property type="entry name" value="Glyco_hydro_8"/>
    <property type="match status" value="1"/>
</dbReference>
<accession>A0ABS1UZR6</accession>
<dbReference type="SUPFAM" id="SSF48208">
    <property type="entry name" value="Six-hairpin glycosidases"/>
    <property type="match status" value="1"/>
</dbReference>
<evidence type="ECO:0000256" key="9">
    <source>
        <dbReference type="RuleBase" id="RU361167"/>
    </source>
</evidence>
<keyword evidence="4 9" id="KW-0378">Hydrolase</keyword>
<evidence type="ECO:0000256" key="2">
    <source>
        <dbReference type="ARBA" id="ARBA00009209"/>
    </source>
</evidence>
<evidence type="ECO:0000313" key="11">
    <source>
        <dbReference type="Proteomes" id="UP000606490"/>
    </source>
</evidence>
<dbReference type="InterPro" id="IPR008928">
    <property type="entry name" value="6-hairpin_glycosidase_sf"/>
</dbReference>
<keyword evidence="7 9" id="KW-0119">Carbohydrate metabolism</keyword>
<organism evidence="10 11">
    <name type="scientific">Belnapia mucosa</name>
    <dbReference type="NCBI Taxonomy" id="2804532"/>
    <lineage>
        <taxon>Bacteria</taxon>
        <taxon>Pseudomonadati</taxon>
        <taxon>Pseudomonadota</taxon>
        <taxon>Alphaproteobacteria</taxon>
        <taxon>Acetobacterales</taxon>
        <taxon>Roseomonadaceae</taxon>
        <taxon>Belnapia</taxon>
    </lineage>
</organism>
<evidence type="ECO:0000313" key="10">
    <source>
        <dbReference type="EMBL" id="MBL6454951.1"/>
    </source>
</evidence>
<evidence type="ECO:0000256" key="3">
    <source>
        <dbReference type="ARBA" id="ARBA00022729"/>
    </source>
</evidence>
<evidence type="ECO:0000256" key="7">
    <source>
        <dbReference type="ARBA" id="ARBA00023326"/>
    </source>
</evidence>
<evidence type="ECO:0000256" key="8">
    <source>
        <dbReference type="PROSITE-ProRule" id="PRU10058"/>
    </source>
</evidence>
<evidence type="ECO:0000256" key="1">
    <source>
        <dbReference type="ARBA" id="ARBA00000966"/>
    </source>
</evidence>
<keyword evidence="11" id="KW-1185">Reference proteome</keyword>
<comment type="catalytic activity">
    <reaction evidence="1">
        <text>Endohydrolysis of (1-&gt;4)-beta-D-glucosidic linkages in cellulose, lichenin and cereal beta-D-glucans.</text>
        <dbReference type="EC" id="3.2.1.4"/>
    </reaction>
</comment>
<dbReference type="Gene3D" id="1.50.10.10">
    <property type="match status" value="1"/>
</dbReference>
<dbReference type="PROSITE" id="PS00812">
    <property type="entry name" value="GLYCOSYL_HYDROL_F8"/>
    <property type="match status" value="1"/>
</dbReference>
<keyword evidence="3" id="KW-0732">Signal</keyword>